<dbReference type="PANTHER" id="PTHR43979:SF1">
    <property type="entry name" value="PRE-MRNA-PROCESSING FACTOR 17"/>
    <property type="match status" value="1"/>
</dbReference>
<proteinExistence type="predicted"/>
<evidence type="ECO:0000313" key="2">
    <source>
        <dbReference type="EMBL" id="PSC68216.1"/>
    </source>
</evidence>
<comment type="caution">
    <text evidence="2">The sequence shown here is derived from an EMBL/GenBank/DDBJ whole genome shotgun (WGS) entry which is preliminary data.</text>
</comment>
<gene>
    <name evidence="2" type="ORF">C2E20_8206</name>
</gene>
<dbReference type="Proteomes" id="UP000239649">
    <property type="component" value="Unassembled WGS sequence"/>
</dbReference>
<dbReference type="STRING" id="554055.A0A2P6V298"/>
<dbReference type="GO" id="GO:0071013">
    <property type="term" value="C:catalytic step 2 spliceosome"/>
    <property type="evidence" value="ECO:0007669"/>
    <property type="project" value="InterPro"/>
</dbReference>
<keyword evidence="3" id="KW-1185">Reference proteome</keyword>
<dbReference type="OrthoDB" id="10257301at2759"/>
<feature type="region of interest" description="Disordered" evidence="1">
    <location>
        <begin position="200"/>
        <end position="227"/>
    </location>
</feature>
<accession>A0A2P6V298</accession>
<dbReference type="InterPro" id="IPR032847">
    <property type="entry name" value="PRPF17"/>
</dbReference>
<evidence type="ECO:0000313" key="3">
    <source>
        <dbReference type="Proteomes" id="UP000239649"/>
    </source>
</evidence>
<reference evidence="2 3" key="1">
    <citation type="journal article" date="2018" name="Plant J.">
        <title>Genome sequences of Chlorella sorokiniana UTEX 1602 and Micractinium conductrix SAG 241.80: implications to maltose excretion by a green alga.</title>
        <authorList>
            <person name="Arriola M.B."/>
            <person name="Velmurugan N."/>
            <person name="Zhang Y."/>
            <person name="Plunkett M.H."/>
            <person name="Hondzo H."/>
            <person name="Barney B.M."/>
        </authorList>
    </citation>
    <scope>NUCLEOTIDE SEQUENCE [LARGE SCALE GENOMIC DNA]</scope>
    <source>
        <strain evidence="2 3">SAG 241.80</strain>
    </source>
</reference>
<dbReference type="GO" id="GO:0000398">
    <property type="term" value="P:mRNA splicing, via spliceosome"/>
    <property type="evidence" value="ECO:0007669"/>
    <property type="project" value="InterPro"/>
</dbReference>
<dbReference type="GO" id="GO:0003729">
    <property type="term" value="F:mRNA binding"/>
    <property type="evidence" value="ECO:0007669"/>
    <property type="project" value="TreeGrafter"/>
</dbReference>
<evidence type="ECO:0000256" key="1">
    <source>
        <dbReference type="SAM" id="MobiDB-lite"/>
    </source>
</evidence>
<feature type="non-terminal residue" evidence="2">
    <location>
        <position position="281"/>
    </location>
</feature>
<sequence>MVKKGLDAYMTRNKVYDVCGNDYRLYASPLIKFTKACKQVVSGTNWFLSVRIGYPCFGQPRLVNGKIVGYSSWGRWRVHSGSDGGGSGGEDEPKLLKAVNVSTAPEVETAGMQLVAGSAVPVGQALHLQSAAARKVMYNLPVEQMHAPVVGPLHHNQKDLTAGLRNHRSGHVEDANLNSYSFDEQYNTFQRWAAAAKRQKTDKKAAAAQPFDPSQPFSLRSRQPWAEKQADVVELTEEQKQYMEEWNAERAERKGLEPADKGVDPNAATSTFHGKEEVDYQ</sequence>
<feature type="compositionally biased region" description="Basic and acidic residues" evidence="1">
    <location>
        <begin position="244"/>
        <end position="263"/>
    </location>
</feature>
<feature type="region of interest" description="Disordered" evidence="1">
    <location>
        <begin position="244"/>
        <end position="281"/>
    </location>
</feature>
<dbReference type="AlphaFoldDB" id="A0A2P6V298"/>
<organism evidence="2 3">
    <name type="scientific">Micractinium conductrix</name>
    <dbReference type="NCBI Taxonomy" id="554055"/>
    <lineage>
        <taxon>Eukaryota</taxon>
        <taxon>Viridiplantae</taxon>
        <taxon>Chlorophyta</taxon>
        <taxon>core chlorophytes</taxon>
        <taxon>Trebouxiophyceae</taxon>
        <taxon>Chlorellales</taxon>
        <taxon>Chlorellaceae</taxon>
        <taxon>Chlorella clade</taxon>
        <taxon>Micractinium</taxon>
    </lineage>
</organism>
<protein>
    <submittedName>
        <fullName evidence="2">Pre-mRNA-processing factor 17</fullName>
    </submittedName>
</protein>
<dbReference type="PANTHER" id="PTHR43979">
    <property type="entry name" value="PRE-MRNA-PROCESSING FACTOR 17"/>
    <property type="match status" value="1"/>
</dbReference>
<dbReference type="EMBL" id="LHPF02000040">
    <property type="protein sequence ID" value="PSC68216.1"/>
    <property type="molecule type" value="Genomic_DNA"/>
</dbReference>
<name>A0A2P6V298_9CHLO</name>